<dbReference type="InterPro" id="IPR015422">
    <property type="entry name" value="PyrdxlP-dep_Trfase_small"/>
</dbReference>
<dbReference type="RefSeq" id="WP_084231838.1">
    <property type="nucleotide sequence ID" value="NZ_FWXE01000001.1"/>
</dbReference>
<name>A0ABX4H5X0_9BACT</name>
<accession>A0ABX4H5X0</accession>
<keyword evidence="4" id="KW-0032">Aminotransferase</keyword>
<comment type="cofactor">
    <cofactor evidence="1">
        <name>pyridoxal 5'-phosphate</name>
        <dbReference type="ChEBI" id="CHEBI:597326"/>
    </cofactor>
</comment>
<keyword evidence="2" id="KW-0663">Pyridoxal phosphate</keyword>
<evidence type="ECO:0000259" key="3">
    <source>
        <dbReference type="Pfam" id="PF00266"/>
    </source>
</evidence>
<sequence>MKDIKTHFPMANKIIYFDSAAASLKPISMIEAEHKYYTEYGISTRSADTEMGKFLSSEVNRLRVRIKNLVSANEDDQVIIHSGTTFGLNQIAFMISDNLKEDDEIILAQNNHSSNIVPWFKYAENKGVKIIISKNILNDISDKTKVISLSQSSNNFDNEFDFHEVEKIALEKNIILVNDAAQAIVHEEVKLKNNQIIIFSANKFFGPTGLGFSIISKNVFNKIKPKIFGGGSTNDILFKKDSKNIDIVLKENIDGYEPGTSNLAGIMAMHGALDFADKFNTLEAKNKIIELSNYFVEQLNKIDKYKIDIYQSKDKFIVLFNIKNYHSQDISSYLASKNLYVRQGKFCSYLSFDNENDKSFVRISFGIYNTKTDVDKLIYELKNGGDFFVI</sequence>
<dbReference type="SUPFAM" id="SSF53383">
    <property type="entry name" value="PLP-dependent transferases"/>
    <property type="match status" value="1"/>
</dbReference>
<evidence type="ECO:0000256" key="1">
    <source>
        <dbReference type="ARBA" id="ARBA00001933"/>
    </source>
</evidence>
<keyword evidence="4" id="KW-0808">Transferase</keyword>
<dbReference type="InterPro" id="IPR015421">
    <property type="entry name" value="PyrdxlP-dep_Trfase_major"/>
</dbReference>
<dbReference type="InterPro" id="IPR015424">
    <property type="entry name" value="PyrdxlP-dep_Trfase"/>
</dbReference>
<proteinExistence type="predicted"/>
<protein>
    <submittedName>
        <fullName evidence="4">Aminotransferase class V-fold PLP-dependent enzyme</fullName>
    </submittedName>
</protein>
<dbReference type="Gene3D" id="3.40.640.10">
    <property type="entry name" value="Type I PLP-dependent aspartate aminotransferase-like (Major domain)"/>
    <property type="match status" value="1"/>
</dbReference>
<dbReference type="Pfam" id="PF00266">
    <property type="entry name" value="Aminotran_5"/>
    <property type="match status" value="1"/>
</dbReference>
<dbReference type="Gene3D" id="3.90.1150.10">
    <property type="entry name" value="Aspartate Aminotransferase, domain 1"/>
    <property type="match status" value="1"/>
</dbReference>
<reference evidence="4" key="1">
    <citation type="submission" date="2017-08" db="EMBL/GenBank/DDBJ databases">
        <authorList>
            <person name="Alvarez-Ponce D."/>
            <person name="Weitzman C.L."/>
            <person name="Tillett R.L."/>
            <person name="Sandmeier F.C."/>
            <person name="Tracy C.R."/>
        </authorList>
    </citation>
    <scope>NUCLEOTIDE SEQUENCE [LARGE SCALE GENOMIC DNA]</scope>
    <source>
        <strain evidence="4">PS6</strain>
    </source>
</reference>
<evidence type="ECO:0000313" key="5">
    <source>
        <dbReference type="Proteomes" id="UP000217033"/>
    </source>
</evidence>
<dbReference type="GO" id="GO:0008483">
    <property type="term" value="F:transaminase activity"/>
    <property type="evidence" value="ECO:0007669"/>
    <property type="project" value="UniProtKB-KW"/>
</dbReference>
<dbReference type="EMBL" id="NQMN01000001">
    <property type="protein sequence ID" value="PAF55276.1"/>
    <property type="molecule type" value="Genomic_DNA"/>
</dbReference>
<comment type="caution">
    <text evidence="4">The sequence shown here is derived from an EMBL/GenBank/DDBJ whole genome shotgun (WGS) entry which is preliminary data.</text>
</comment>
<evidence type="ECO:0000313" key="4">
    <source>
        <dbReference type="EMBL" id="PAF55276.1"/>
    </source>
</evidence>
<gene>
    <name evidence="4" type="ORF">CJF60_01135</name>
</gene>
<keyword evidence="5" id="KW-1185">Reference proteome</keyword>
<evidence type="ECO:0000256" key="2">
    <source>
        <dbReference type="ARBA" id="ARBA00022898"/>
    </source>
</evidence>
<dbReference type="PANTHER" id="PTHR43586:SF8">
    <property type="entry name" value="CYSTEINE DESULFURASE 1, CHLOROPLASTIC"/>
    <property type="match status" value="1"/>
</dbReference>
<organism evidence="4 5">
    <name type="scientific">Mycoplasmopsis agassizii</name>
    <dbReference type="NCBI Taxonomy" id="33922"/>
    <lineage>
        <taxon>Bacteria</taxon>
        <taxon>Bacillati</taxon>
        <taxon>Mycoplasmatota</taxon>
        <taxon>Mycoplasmoidales</taxon>
        <taxon>Metamycoplasmataceae</taxon>
        <taxon>Mycoplasmopsis</taxon>
    </lineage>
</organism>
<feature type="domain" description="Aminotransferase class V" evidence="3">
    <location>
        <begin position="15"/>
        <end position="377"/>
    </location>
</feature>
<dbReference type="PANTHER" id="PTHR43586">
    <property type="entry name" value="CYSTEINE DESULFURASE"/>
    <property type="match status" value="1"/>
</dbReference>
<dbReference type="InterPro" id="IPR000192">
    <property type="entry name" value="Aminotrans_V_dom"/>
</dbReference>
<dbReference type="Proteomes" id="UP000217033">
    <property type="component" value="Unassembled WGS sequence"/>
</dbReference>